<dbReference type="GO" id="GO:0008615">
    <property type="term" value="P:pyridoxine biosynthetic process"/>
    <property type="evidence" value="ECO:0007669"/>
    <property type="project" value="UniProtKB-UniRule"/>
</dbReference>
<evidence type="ECO:0000313" key="10">
    <source>
        <dbReference type="EMBL" id="SER22097.1"/>
    </source>
</evidence>
<dbReference type="Pfam" id="PF10590">
    <property type="entry name" value="PNP_phzG_C"/>
    <property type="match status" value="1"/>
</dbReference>
<gene>
    <name evidence="5" type="primary">pdxH</name>
    <name evidence="10" type="ORF">SAMN05421756_11095</name>
</gene>
<comment type="catalytic activity">
    <reaction evidence="5">
        <text>pyridoxine 5'-phosphate + O2 = pyridoxal 5'-phosphate + H2O2</text>
        <dbReference type="Rhea" id="RHEA:15149"/>
        <dbReference type="ChEBI" id="CHEBI:15379"/>
        <dbReference type="ChEBI" id="CHEBI:16240"/>
        <dbReference type="ChEBI" id="CHEBI:58589"/>
        <dbReference type="ChEBI" id="CHEBI:597326"/>
        <dbReference type="EC" id="1.4.3.5"/>
    </reaction>
</comment>
<comment type="cofactor">
    <cofactor evidence="5 7">
        <name>FMN</name>
        <dbReference type="ChEBI" id="CHEBI:58210"/>
    </cofactor>
    <text evidence="5 7">Binds 1 FMN per subunit.</text>
</comment>
<dbReference type="InterPro" id="IPR019740">
    <property type="entry name" value="Pyridox_Oxase_CS"/>
</dbReference>
<dbReference type="NCBIfam" id="TIGR00558">
    <property type="entry name" value="pdxH"/>
    <property type="match status" value="1"/>
</dbReference>
<feature type="binding site" evidence="5 7">
    <location>
        <position position="198"/>
    </location>
    <ligand>
        <name>FMN</name>
        <dbReference type="ChEBI" id="CHEBI:58210"/>
    </ligand>
</feature>
<organism evidence="10 11">
    <name type="scientific">Microlunatus flavus</name>
    <dbReference type="NCBI Taxonomy" id="1036181"/>
    <lineage>
        <taxon>Bacteria</taxon>
        <taxon>Bacillati</taxon>
        <taxon>Actinomycetota</taxon>
        <taxon>Actinomycetes</taxon>
        <taxon>Propionibacteriales</taxon>
        <taxon>Propionibacteriaceae</taxon>
        <taxon>Microlunatus</taxon>
    </lineage>
</organism>
<comment type="caution">
    <text evidence="5">Lacks conserved residue(s) required for the propagation of feature annotation.</text>
</comment>
<evidence type="ECO:0000256" key="2">
    <source>
        <dbReference type="ARBA" id="ARBA00022630"/>
    </source>
</evidence>
<feature type="binding site" evidence="6">
    <location>
        <begin position="8"/>
        <end position="11"/>
    </location>
    <ligand>
        <name>substrate</name>
    </ligand>
</feature>
<dbReference type="SUPFAM" id="SSF50475">
    <property type="entry name" value="FMN-binding split barrel"/>
    <property type="match status" value="1"/>
</dbReference>
<dbReference type="Proteomes" id="UP000198504">
    <property type="component" value="Unassembled WGS sequence"/>
</dbReference>
<dbReference type="Pfam" id="PF01243">
    <property type="entry name" value="PNPOx_N"/>
    <property type="match status" value="1"/>
</dbReference>
<comment type="function">
    <text evidence="5">Catalyzes the oxidation of either pyridoxine 5'-phosphate (PNP) or pyridoxamine 5'-phosphate (PMP) into pyridoxal 5'-phosphate (PLP).</text>
</comment>
<dbReference type="STRING" id="1036181.SAMN05421756_11095"/>
<feature type="binding site" evidence="5 7">
    <location>
        <begin position="143"/>
        <end position="144"/>
    </location>
    <ligand>
        <name>FMN</name>
        <dbReference type="ChEBI" id="CHEBI:58210"/>
    </ligand>
</feature>
<dbReference type="PANTHER" id="PTHR10851:SF0">
    <property type="entry name" value="PYRIDOXINE-5'-PHOSPHATE OXIDASE"/>
    <property type="match status" value="1"/>
</dbReference>
<keyword evidence="2 5" id="KW-0285">Flavoprotein</keyword>
<evidence type="ECO:0000259" key="9">
    <source>
        <dbReference type="Pfam" id="PF10590"/>
    </source>
</evidence>
<feature type="binding site" evidence="5 6">
    <location>
        <begin position="194"/>
        <end position="196"/>
    </location>
    <ligand>
        <name>substrate</name>
    </ligand>
</feature>
<protein>
    <recommendedName>
        <fullName evidence="5">Pyridoxine/pyridoxamine 5'-phosphate oxidase</fullName>
        <ecNumber evidence="5">1.4.3.5</ecNumber>
    </recommendedName>
    <alternativeName>
        <fullName evidence="5">PNP/PMP oxidase</fullName>
        <shortName evidence="5">PNPOx</shortName>
    </alternativeName>
    <alternativeName>
        <fullName evidence="5">Pyridoxal 5'-phosphate synthase</fullName>
    </alternativeName>
</protein>
<evidence type="ECO:0000256" key="7">
    <source>
        <dbReference type="PIRSR" id="PIRSR000190-2"/>
    </source>
</evidence>
<dbReference type="EMBL" id="FOFA01000010">
    <property type="protein sequence ID" value="SER22097.1"/>
    <property type="molecule type" value="Genomic_DNA"/>
</dbReference>
<dbReference type="PROSITE" id="PS01064">
    <property type="entry name" value="PYRIDOX_OXIDASE"/>
    <property type="match status" value="1"/>
</dbReference>
<comment type="pathway">
    <text evidence="5">Cofactor metabolism; pyridoxal 5'-phosphate salvage; pyridoxal 5'-phosphate from pyridoxamine 5'-phosphate: step 1/1.</text>
</comment>
<dbReference type="InterPro" id="IPR019576">
    <property type="entry name" value="Pyridoxamine_oxidase_dimer_C"/>
</dbReference>
<dbReference type="HAMAP" id="MF_01629">
    <property type="entry name" value="PdxH"/>
    <property type="match status" value="1"/>
</dbReference>
<feature type="binding site" evidence="5 7">
    <location>
        <begin position="64"/>
        <end position="69"/>
    </location>
    <ligand>
        <name>FMN</name>
        <dbReference type="ChEBI" id="CHEBI:58210"/>
    </ligand>
</feature>
<dbReference type="RefSeq" id="WP_232506522.1">
    <property type="nucleotide sequence ID" value="NZ_FOFA01000010.1"/>
</dbReference>
<feature type="binding site" evidence="5">
    <location>
        <begin position="79"/>
        <end position="80"/>
    </location>
    <ligand>
        <name>FMN</name>
        <dbReference type="ChEBI" id="CHEBI:58210"/>
    </ligand>
</feature>
<reference evidence="11" key="1">
    <citation type="submission" date="2016-10" db="EMBL/GenBank/DDBJ databases">
        <authorList>
            <person name="Varghese N."/>
            <person name="Submissions S."/>
        </authorList>
    </citation>
    <scope>NUCLEOTIDE SEQUENCE [LARGE SCALE GENOMIC DNA]</scope>
    <source>
        <strain evidence="11">CGMCC 4.6856</strain>
    </source>
</reference>
<feature type="domain" description="Pyridoxine 5'-phosphate oxidase dimerisation C-terminal" evidence="9">
    <location>
        <begin position="175"/>
        <end position="215"/>
    </location>
</feature>
<dbReference type="InterPro" id="IPR011576">
    <property type="entry name" value="Pyridox_Oxase_N"/>
</dbReference>
<keyword evidence="11" id="KW-1185">Reference proteome</keyword>
<keyword evidence="5" id="KW-0664">Pyridoxine biosynthesis</keyword>
<comment type="subunit">
    <text evidence="5">Homodimer.</text>
</comment>
<feature type="binding site" evidence="5 6">
    <location>
        <position position="69"/>
    </location>
    <ligand>
        <name>substrate</name>
    </ligand>
</feature>
<dbReference type="EC" id="1.4.3.5" evidence="5"/>
<dbReference type="AlphaFoldDB" id="A0A1H9MF55"/>
<dbReference type="InterPro" id="IPR012349">
    <property type="entry name" value="Split_barrel_FMN-bd"/>
</dbReference>
<keyword evidence="3 5" id="KW-0288">FMN</keyword>
<feature type="binding site" evidence="5 7">
    <location>
        <position position="188"/>
    </location>
    <ligand>
        <name>FMN</name>
        <dbReference type="ChEBI" id="CHEBI:58210"/>
    </ligand>
</feature>
<comment type="pathway">
    <text evidence="5">Cofactor metabolism; pyridoxal 5'-phosphate salvage; pyridoxal 5'-phosphate from pyridoxine 5'-phosphate: step 1/1.</text>
</comment>
<name>A0A1H9MF55_9ACTN</name>
<dbReference type="Gene3D" id="2.30.110.10">
    <property type="entry name" value="Electron Transport, Fmn-binding Protein, Chain A"/>
    <property type="match status" value="1"/>
</dbReference>
<proteinExistence type="inferred from homology"/>
<dbReference type="GO" id="GO:0010181">
    <property type="term" value="F:FMN binding"/>
    <property type="evidence" value="ECO:0007669"/>
    <property type="project" value="UniProtKB-UniRule"/>
</dbReference>
<dbReference type="NCBIfam" id="NF004231">
    <property type="entry name" value="PRK05679.1"/>
    <property type="match status" value="1"/>
</dbReference>
<dbReference type="UniPathway" id="UPA01068">
    <property type="reaction ID" value="UER00304"/>
</dbReference>
<feature type="binding site" evidence="5 6">
    <location>
        <position position="126"/>
    </location>
    <ligand>
        <name>substrate</name>
    </ligand>
</feature>
<dbReference type="GO" id="GO:0004733">
    <property type="term" value="F:pyridoxamine phosphate oxidase activity"/>
    <property type="evidence" value="ECO:0007669"/>
    <property type="project" value="UniProtKB-UniRule"/>
</dbReference>
<evidence type="ECO:0000256" key="3">
    <source>
        <dbReference type="ARBA" id="ARBA00022643"/>
    </source>
</evidence>
<dbReference type="PANTHER" id="PTHR10851">
    <property type="entry name" value="PYRIDOXINE-5-PHOSPHATE OXIDASE"/>
    <property type="match status" value="1"/>
</dbReference>
<evidence type="ECO:0000256" key="5">
    <source>
        <dbReference type="HAMAP-Rule" id="MF_01629"/>
    </source>
</evidence>
<feature type="binding site" evidence="5 7">
    <location>
        <position position="86"/>
    </location>
    <ligand>
        <name>FMN</name>
        <dbReference type="ChEBI" id="CHEBI:58210"/>
    </ligand>
</feature>
<feature type="binding site" evidence="5 7">
    <location>
        <position position="108"/>
    </location>
    <ligand>
        <name>FMN</name>
        <dbReference type="ChEBI" id="CHEBI:58210"/>
    </ligand>
</feature>
<keyword evidence="4 5" id="KW-0560">Oxidoreductase</keyword>
<comment type="catalytic activity">
    <reaction evidence="5">
        <text>pyridoxamine 5'-phosphate + O2 + H2O = pyridoxal 5'-phosphate + H2O2 + NH4(+)</text>
        <dbReference type="Rhea" id="RHEA:15817"/>
        <dbReference type="ChEBI" id="CHEBI:15377"/>
        <dbReference type="ChEBI" id="CHEBI:15379"/>
        <dbReference type="ChEBI" id="CHEBI:16240"/>
        <dbReference type="ChEBI" id="CHEBI:28938"/>
        <dbReference type="ChEBI" id="CHEBI:58451"/>
        <dbReference type="ChEBI" id="CHEBI:597326"/>
        <dbReference type="EC" id="1.4.3.5"/>
    </reaction>
</comment>
<evidence type="ECO:0000259" key="8">
    <source>
        <dbReference type="Pfam" id="PF01243"/>
    </source>
</evidence>
<evidence type="ECO:0000256" key="4">
    <source>
        <dbReference type="ARBA" id="ARBA00023002"/>
    </source>
</evidence>
<evidence type="ECO:0000256" key="1">
    <source>
        <dbReference type="ARBA" id="ARBA00007301"/>
    </source>
</evidence>
<accession>A0A1H9MF55</accession>
<evidence type="ECO:0000256" key="6">
    <source>
        <dbReference type="PIRSR" id="PIRSR000190-1"/>
    </source>
</evidence>
<evidence type="ECO:0000313" key="11">
    <source>
        <dbReference type="Proteomes" id="UP000198504"/>
    </source>
</evidence>
<sequence length="215" mass="24258">MPDLAAERMDYDSATLREESAPAEPYALFERWLDDAFAAKARGELPEPTAMVLATSLGDRPSSRTVLLKAVEDGTFVFFSNYDSAKGHHLVVNPYVALHFGWYPLQRQVRVEGLATRVPREESEAYFATRPRGSQLGAWASAQSSEVSGVAALEEAYARVERRFEGGEVPCPPHWGGFRVRPAMLEFWQGQPSRMHDRLRYDRVGEDWVRTRLAP</sequence>
<dbReference type="PIRSF" id="PIRSF000190">
    <property type="entry name" value="Pyd_amn-ph_oxd"/>
    <property type="match status" value="1"/>
</dbReference>
<feature type="binding site" evidence="5 6">
    <location>
        <position position="130"/>
    </location>
    <ligand>
        <name>substrate</name>
    </ligand>
</feature>
<feature type="domain" description="Pyridoxamine 5'-phosphate oxidase N-terminal" evidence="8">
    <location>
        <begin position="39"/>
        <end position="161"/>
    </location>
</feature>
<feature type="binding site" evidence="5 6">
    <location>
        <position position="134"/>
    </location>
    <ligand>
        <name>substrate</name>
    </ligand>
</feature>
<comment type="similarity">
    <text evidence="1 5">Belongs to the pyridoxamine 5'-phosphate oxidase family.</text>
</comment>
<dbReference type="InterPro" id="IPR000659">
    <property type="entry name" value="Pyridox_Oxase"/>
</dbReference>